<comment type="caution">
    <text evidence="7">The sequence shown here is derived from an EMBL/GenBank/DDBJ whole genome shotgun (WGS) entry which is preliminary data.</text>
</comment>
<keyword evidence="1 5" id="KW-0479">Metal-binding</keyword>
<reference evidence="7" key="1">
    <citation type="submission" date="2020-11" db="EMBL/GenBank/DDBJ databases">
        <authorList>
            <consortium name="DOE Joint Genome Institute"/>
            <person name="Ahrendt S."/>
            <person name="Riley R."/>
            <person name="Andreopoulos W."/>
            <person name="Labutti K."/>
            <person name="Pangilinan J."/>
            <person name="Ruiz-Duenas F.J."/>
            <person name="Barrasa J.M."/>
            <person name="Sanchez-Garcia M."/>
            <person name="Camarero S."/>
            <person name="Miyauchi S."/>
            <person name="Serrano A."/>
            <person name="Linde D."/>
            <person name="Babiker R."/>
            <person name="Drula E."/>
            <person name="Ayuso-Fernandez I."/>
            <person name="Pacheco R."/>
            <person name="Padilla G."/>
            <person name="Ferreira P."/>
            <person name="Barriuso J."/>
            <person name="Kellner H."/>
            <person name="Castanera R."/>
            <person name="Alfaro M."/>
            <person name="Ramirez L."/>
            <person name="Pisabarro A.G."/>
            <person name="Kuo A."/>
            <person name="Tritt A."/>
            <person name="Lipzen A."/>
            <person name="He G."/>
            <person name="Yan M."/>
            <person name="Ng V."/>
            <person name="Cullen D."/>
            <person name="Martin F."/>
            <person name="Rosso M.-N."/>
            <person name="Henrissat B."/>
            <person name="Hibbett D."/>
            <person name="Martinez A.T."/>
            <person name="Grigoriev I.V."/>
        </authorList>
    </citation>
    <scope>NUCLEOTIDE SEQUENCE</scope>
    <source>
        <strain evidence="7">CBS 506.95</strain>
    </source>
</reference>
<dbReference type="PANTHER" id="PTHR24212:SF8">
    <property type="entry name" value="LIM ZINC FINGER DOMAIN CONTAINING PROTEIN"/>
    <property type="match status" value="1"/>
</dbReference>
<evidence type="ECO:0000313" key="7">
    <source>
        <dbReference type="EMBL" id="KAF9527428.1"/>
    </source>
</evidence>
<dbReference type="GO" id="GO:0046872">
    <property type="term" value="F:metal ion binding"/>
    <property type="evidence" value="ECO:0007669"/>
    <property type="project" value="UniProtKB-KW"/>
</dbReference>
<dbReference type="Pfam" id="PF00412">
    <property type="entry name" value="LIM"/>
    <property type="match status" value="1"/>
</dbReference>
<keyword evidence="3 5" id="KW-0862">Zinc</keyword>
<evidence type="ECO:0000256" key="3">
    <source>
        <dbReference type="ARBA" id="ARBA00022833"/>
    </source>
</evidence>
<evidence type="ECO:0000259" key="6">
    <source>
        <dbReference type="PROSITE" id="PS50023"/>
    </source>
</evidence>
<sequence length="178" mass="20341">MTTVHQTRGDNRQRTVLDLHRKHAIVQGEALESMVSDDHRCPACELPVGGKKGGLAIANGPSFFHIDCYKCKKCSIRIQMEENVFQDLDGLLLCWRCLHVCKACTFPIAQNIVYAEGPSHYHSECFRCRRCYDHLDEDHFAQTSRSVYCIPCFEKRQAKMKKMGERSMNGDIEPAFAL</sequence>
<keyword evidence="8" id="KW-1185">Reference proteome</keyword>
<dbReference type="GO" id="GO:0030695">
    <property type="term" value="F:GTPase regulator activity"/>
    <property type="evidence" value="ECO:0007669"/>
    <property type="project" value="UniProtKB-ARBA"/>
</dbReference>
<evidence type="ECO:0000256" key="2">
    <source>
        <dbReference type="ARBA" id="ARBA00022737"/>
    </source>
</evidence>
<evidence type="ECO:0000256" key="4">
    <source>
        <dbReference type="ARBA" id="ARBA00023038"/>
    </source>
</evidence>
<protein>
    <recommendedName>
        <fullName evidence="6">LIM zinc-binding domain-containing protein</fullName>
    </recommendedName>
</protein>
<organism evidence="7 8">
    <name type="scientific">Crepidotus variabilis</name>
    <dbReference type="NCBI Taxonomy" id="179855"/>
    <lineage>
        <taxon>Eukaryota</taxon>
        <taxon>Fungi</taxon>
        <taxon>Dikarya</taxon>
        <taxon>Basidiomycota</taxon>
        <taxon>Agaricomycotina</taxon>
        <taxon>Agaricomycetes</taxon>
        <taxon>Agaricomycetidae</taxon>
        <taxon>Agaricales</taxon>
        <taxon>Agaricineae</taxon>
        <taxon>Crepidotaceae</taxon>
        <taxon>Crepidotus</taxon>
    </lineage>
</organism>
<feature type="domain" description="LIM zinc-binding" evidence="6">
    <location>
        <begin position="99"/>
        <end position="159"/>
    </location>
</feature>
<dbReference type="Gene3D" id="2.10.110.10">
    <property type="entry name" value="Cysteine Rich Protein"/>
    <property type="match status" value="2"/>
</dbReference>
<dbReference type="InterPro" id="IPR001781">
    <property type="entry name" value="Znf_LIM"/>
</dbReference>
<gene>
    <name evidence="7" type="ORF">CPB83DRAFT_856157</name>
</gene>
<dbReference type="SMART" id="SM00132">
    <property type="entry name" value="LIM"/>
    <property type="match status" value="2"/>
</dbReference>
<dbReference type="PANTHER" id="PTHR24212">
    <property type="entry name" value="ZYXIN/TRIP6"/>
    <property type="match status" value="1"/>
</dbReference>
<dbReference type="CDD" id="cd08368">
    <property type="entry name" value="LIM"/>
    <property type="match status" value="1"/>
</dbReference>
<keyword evidence="2" id="KW-0677">Repeat</keyword>
<dbReference type="Proteomes" id="UP000807306">
    <property type="component" value="Unassembled WGS sequence"/>
</dbReference>
<name>A0A9P6EEH7_9AGAR</name>
<dbReference type="OrthoDB" id="2987153at2759"/>
<evidence type="ECO:0000256" key="1">
    <source>
        <dbReference type="ARBA" id="ARBA00022723"/>
    </source>
</evidence>
<evidence type="ECO:0000256" key="5">
    <source>
        <dbReference type="PROSITE-ProRule" id="PRU00125"/>
    </source>
</evidence>
<dbReference type="EMBL" id="MU157861">
    <property type="protein sequence ID" value="KAF9527428.1"/>
    <property type="molecule type" value="Genomic_DNA"/>
</dbReference>
<dbReference type="PROSITE" id="PS00478">
    <property type="entry name" value="LIM_DOMAIN_1"/>
    <property type="match status" value="1"/>
</dbReference>
<evidence type="ECO:0000313" key="8">
    <source>
        <dbReference type="Proteomes" id="UP000807306"/>
    </source>
</evidence>
<dbReference type="PROSITE" id="PS50023">
    <property type="entry name" value="LIM_DOMAIN_2"/>
    <property type="match status" value="1"/>
</dbReference>
<accession>A0A9P6EEH7</accession>
<dbReference type="AlphaFoldDB" id="A0A9P6EEH7"/>
<proteinExistence type="predicted"/>
<keyword evidence="4 5" id="KW-0440">LIM domain</keyword>